<keyword evidence="1" id="KW-0812">Transmembrane</keyword>
<protein>
    <submittedName>
        <fullName evidence="3">Protein of uncharacterized function (DUF2770)</fullName>
    </submittedName>
</protein>
<dbReference type="OrthoDB" id="9908654at2"/>
<keyword evidence="4" id="KW-1185">Reference proteome</keyword>
<organism evidence="3 5">
    <name type="scientific">Yersinia aldovae</name>
    <dbReference type="NCBI Taxonomy" id="29483"/>
    <lineage>
        <taxon>Bacteria</taxon>
        <taxon>Pseudomonadati</taxon>
        <taxon>Pseudomonadota</taxon>
        <taxon>Gammaproteobacteria</taxon>
        <taxon>Enterobacterales</taxon>
        <taxon>Yersiniaceae</taxon>
        <taxon>Yersinia</taxon>
    </lineage>
</organism>
<dbReference type="EMBL" id="CQEH01000009">
    <property type="protein sequence ID" value="CNL10618.1"/>
    <property type="molecule type" value="Genomic_DNA"/>
</dbReference>
<evidence type="ECO:0000256" key="1">
    <source>
        <dbReference type="SAM" id="Phobius"/>
    </source>
</evidence>
<dbReference type="eggNOG" id="ENOG5031M1W">
    <property type="taxonomic scope" value="Bacteria"/>
</dbReference>
<evidence type="ECO:0000313" key="2">
    <source>
        <dbReference type="EMBL" id="CNL10618.1"/>
    </source>
</evidence>
<reference evidence="2 4" key="1">
    <citation type="submission" date="2015-03" db="EMBL/GenBank/DDBJ databases">
        <authorList>
            <consortium name="Pathogen Informatics"/>
            <person name="Murphy D."/>
        </authorList>
    </citation>
    <scope>NUCLEOTIDE SEQUENCE [LARGE SCALE GENOMIC DNA]</scope>
    <source>
        <strain evidence="2 4">IP08791</strain>
    </source>
</reference>
<dbReference type="AlphaFoldDB" id="A0A0T9U9S1"/>
<dbReference type="RefSeq" id="WP_004700153.1">
    <property type="nucleotide sequence ID" value="NZ_CABHQA010000138.1"/>
</dbReference>
<sequence length="41" mass="4994">MLNKLFSIVIDNVREHLVFYICLLMILLALDVYFFFYQTFS</sequence>
<dbReference type="EMBL" id="CQEJ01000014">
    <property type="protein sequence ID" value="CNL28358.1"/>
    <property type="molecule type" value="Genomic_DNA"/>
</dbReference>
<reference evidence="3 5" key="2">
    <citation type="submission" date="2015-03" db="EMBL/GenBank/DDBJ databases">
        <authorList>
            <person name="Murphy D."/>
        </authorList>
    </citation>
    <scope>NUCLEOTIDE SEQUENCE [LARGE SCALE GENOMIC DNA]</scope>
    <source>
        <strain evidence="3 5">IP06005</strain>
    </source>
</reference>
<dbReference type="Proteomes" id="UP000041595">
    <property type="component" value="Unassembled WGS sequence"/>
</dbReference>
<feature type="transmembrane region" description="Helical" evidence="1">
    <location>
        <begin position="17"/>
        <end position="36"/>
    </location>
</feature>
<dbReference type="Proteomes" id="UP000038647">
    <property type="component" value="Unassembled WGS sequence"/>
</dbReference>
<accession>A0A0T9U9S1</accession>
<dbReference type="GeneID" id="45573274"/>
<keyword evidence="1" id="KW-0472">Membrane</keyword>
<evidence type="ECO:0000313" key="4">
    <source>
        <dbReference type="Proteomes" id="UP000038647"/>
    </source>
</evidence>
<evidence type="ECO:0000313" key="3">
    <source>
        <dbReference type="EMBL" id="CNL28358.1"/>
    </source>
</evidence>
<gene>
    <name evidence="3" type="ORF">ERS137965_02585</name>
    <name evidence="2" type="ORF">ERS137966_02246</name>
</gene>
<evidence type="ECO:0000313" key="5">
    <source>
        <dbReference type="Proteomes" id="UP000041595"/>
    </source>
</evidence>
<keyword evidence="1" id="KW-1133">Transmembrane helix</keyword>
<proteinExistence type="predicted"/>
<name>A0A0T9U9S1_YERAL</name>